<keyword evidence="5 6" id="KW-0472">Membrane</keyword>
<dbReference type="GO" id="GO:0005886">
    <property type="term" value="C:plasma membrane"/>
    <property type="evidence" value="ECO:0007669"/>
    <property type="project" value="UniProtKB-SubCell"/>
</dbReference>
<evidence type="ECO:0000256" key="5">
    <source>
        <dbReference type="ARBA" id="ARBA00023136"/>
    </source>
</evidence>
<organism evidence="7 8">
    <name type="scientific">Candidatus Thalassarchaeum betae</name>
    <dbReference type="NCBI Taxonomy" id="2599289"/>
    <lineage>
        <taxon>Archaea</taxon>
        <taxon>Methanobacteriati</taxon>
        <taxon>Thermoplasmatota</taxon>
        <taxon>Candidatus Poseidoniia</taxon>
        <taxon>Candidatus Poseidoniales</taxon>
        <taxon>Candidatus Thalassarchaeaceae</taxon>
        <taxon>Candidatus Thalassarchaeum</taxon>
    </lineage>
</organism>
<proteinExistence type="predicted"/>
<evidence type="ECO:0000256" key="6">
    <source>
        <dbReference type="SAM" id="Phobius"/>
    </source>
</evidence>
<feature type="transmembrane region" description="Helical" evidence="6">
    <location>
        <begin position="108"/>
        <end position="127"/>
    </location>
</feature>
<dbReference type="Proteomes" id="UP000248161">
    <property type="component" value="Unassembled WGS sequence"/>
</dbReference>
<keyword evidence="3 6" id="KW-0812">Transmembrane</keyword>
<dbReference type="Pfam" id="PF03006">
    <property type="entry name" value="HlyIII"/>
    <property type="match status" value="1"/>
</dbReference>
<dbReference type="EMBL" id="PSPG01000005">
    <property type="protein sequence ID" value="PXF21825.1"/>
    <property type="molecule type" value="Genomic_DNA"/>
</dbReference>
<dbReference type="NCBIfam" id="TIGR01065">
    <property type="entry name" value="hlyIII"/>
    <property type="match status" value="1"/>
</dbReference>
<evidence type="ECO:0000313" key="7">
    <source>
        <dbReference type="EMBL" id="PXF21825.1"/>
    </source>
</evidence>
<dbReference type="InterPro" id="IPR005744">
    <property type="entry name" value="Hy-lIII"/>
</dbReference>
<dbReference type="AlphaFoldDB" id="A0A2V3HS16"/>
<dbReference type="InterPro" id="IPR004254">
    <property type="entry name" value="AdipoR/HlyIII-related"/>
</dbReference>
<evidence type="ECO:0000256" key="1">
    <source>
        <dbReference type="ARBA" id="ARBA00004651"/>
    </source>
</evidence>
<name>A0A2V3HS16_9ARCH</name>
<gene>
    <name evidence="7" type="ORF">CXX69_02850</name>
</gene>
<keyword evidence="4 6" id="KW-1133">Transmembrane helix</keyword>
<accession>A0A2V3HS16</accession>
<protein>
    <submittedName>
        <fullName evidence="7">Hemolysin III</fullName>
    </submittedName>
</protein>
<feature type="transmembrane region" description="Helical" evidence="6">
    <location>
        <begin position="134"/>
        <end position="154"/>
    </location>
</feature>
<feature type="transmembrane region" description="Helical" evidence="6">
    <location>
        <begin position="83"/>
        <end position="102"/>
    </location>
</feature>
<evidence type="ECO:0000256" key="2">
    <source>
        <dbReference type="ARBA" id="ARBA00022475"/>
    </source>
</evidence>
<comment type="caution">
    <text evidence="7">The sequence shown here is derived from an EMBL/GenBank/DDBJ whole genome shotgun (WGS) entry which is preliminary data.</text>
</comment>
<feature type="transmembrane region" description="Helical" evidence="6">
    <location>
        <begin position="166"/>
        <end position="184"/>
    </location>
</feature>
<reference evidence="7 8" key="1">
    <citation type="journal article" date="2015" name="Nat. Commun.">
        <title>Genomic and transcriptomic evidence for scavenging of diverse organic compounds by widespread deep-sea archaea.</title>
        <authorList>
            <person name="Li M."/>
            <person name="Baker B.J."/>
            <person name="Anantharaman K."/>
            <person name="Jain S."/>
            <person name="Breier J.A."/>
            <person name="Dick G.J."/>
        </authorList>
    </citation>
    <scope>NUCLEOTIDE SEQUENCE [LARGE SCALE GENOMIC DNA]</scope>
    <source>
        <strain evidence="7">Cayman_51_deep</strain>
    </source>
</reference>
<evidence type="ECO:0000256" key="3">
    <source>
        <dbReference type="ARBA" id="ARBA00022692"/>
    </source>
</evidence>
<feature type="transmembrane region" description="Helical" evidence="6">
    <location>
        <begin position="16"/>
        <end position="36"/>
    </location>
</feature>
<dbReference type="GO" id="GO:0140911">
    <property type="term" value="F:pore-forming activity"/>
    <property type="evidence" value="ECO:0007669"/>
    <property type="project" value="InterPro"/>
</dbReference>
<dbReference type="PANTHER" id="PTHR20855">
    <property type="entry name" value="ADIPOR/PROGESTIN RECEPTOR-RELATED"/>
    <property type="match status" value="1"/>
</dbReference>
<feature type="transmembrane region" description="Helical" evidence="6">
    <location>
        <begin position="193"/>
        <end position="211"/>
    </location>
</feature>
<feature type="transmembrane region" description="Helical" evidence="6">
    <location>
        <begin position="48"/>
        <end position="71"/>
    </location>
</feature>
<evidence type="ECO:0000256" key="4">
    <source>
        <dbReference type="ARBA" id="ARBA00022989"/>
    </source>
</evidence>
<keyword evidence="2" id="KW-1003">Cell membrane</keyword>
<comment type="subcellular location">
    <subcellularLocation>
        <location evidence="1">Cell membrane</location>
        <topology evidence="1">Multi-pass membrane protein</topology>
    </subcellularLocation>
</comment>
<sequence length="217" mass="24233">MLHRLHVSHYPPNEEIANVITHGLGVILASVGLYFLAGEAYLTGDPWKLWSCVTFGLCMIACYLCSTLYHAVTNLELKHRMRIADHIGIYLLIAGSYTPFVLVNLRGWIGWTFFVIIWGCAVLGIVIRVTNRRVPNYVSAAPYLIMGWLAVIAIKPLFDSVGWDGLGLILLGGVFYSTGVVFYLSKRIPFNHAIWHLFVLAGSISHYFAVLSEVVPH</sequence>
<evidence type="ECO:0000313" key="8">
    <source>
        <dbReference type="Proteomes" id="UP000248161"/>
    </source>
</evidence>
<dbReference type="PANTHER" id="PTHR20855:SF3">
    <property type="entry name" value="LD03007P"/>
    <property type="match status" value="1"/>
</dbReference>